<name>A0ACB7CA36_9ASCO</name>
<evidence type="ECO:0000313" key="2">
    <source>
        <dbReference type="Proteomes" id="UP000768646"/>
    </source>
</evidence>
<organism evidence="1 2">
    <name type="scientific">Pneumocystis oryctolagi</name>
    <dbReference type="NCBI Taxonomy" id="42067"/>
    <lineage>
        <taxon>Eukaryota</taxon>
        <taxon>Fungi</taxon>
        <taxon>Dikarya</taxon>
        <taxon>Ascomycota</taxon>
        <taxon>Taphrinomycotina</taxon>
        <taxon>Pneumocystomycetes</taxon>
        <taxon>Pneumocystaceae</taxon>
        <taxon>Pneumocystis</taxon>
    </lineage>
</organism>
<protein>
    <submittedName>
        <fullName evidence="1">Uncharacterized protein</fullName>
    </submittedName>
</protein>
<reference evidence="1 2" key="1">
    <citation type="journal article" date="2021" name="Commun. Biol.">
        <title>Genomic insights into the host specific adaptation of the Pneumocystis genus.</title>
        <authorList>
            <person name="Cisse O.H."/>
            <person name="Ma L."/>
            <person name="Dekker J.P."/>
            <person name="Khil P.P."/>
            <person name="Youn J.-H."/>
            <person name="Brenchley J.M."/>
            <person name="Blair R."/>
            <person name="Pahar B."/>
            <person name="Chabe M."/>
            <person name="Van Rompay K.K.A."/>
            <person name="Keesler R."/>
            <person name="Sukura A."/>
            <person name="Hirsch V."/>
            <person name="Kutty G."/>
            <person name="Liu Y."/>
            <person name="Peng L."/>
            <person name="Chen J."/>
            <person name="Song J."/>
            <person name="Weissenbacher-Lang C."/>
            <person name="Xu J."/>
            <person name="Upham N.S."/>
            <person name="Stajich J.E."/>
            <person name="Cuomo C.A."/>
            <person name="Cushion M.T."/>
            <person name="Kovacs J.A."/>
        </authorList>
    </citation>
    <scope>NUCLEOTIDE SEQUENCE [LARGE SCALE GENOMIC DNA]</scope>
    <source>
        <strain evidence="1 2">RABM</strain>
    </source>
</reference>
<dbReference type="Proteomes" id="UP000768646">
    <property type="component" value="Unassembled WGS sequence"/>
</dbReference>
<comment type="caution">
    <text evidence="1">The sequence shown here is derived from an EMBL/GenBank/DDBJ whole genome shotgun (WGS) entry which is preliminary data.</text>
</comment>
<gene>
    <name evidence="1" type="ORF">PORY_002156</name>
</gene>
<sequence>MERLNSIIQEKTWELLETILYDGNDFFLLEKHIQRLVKASIDFEWETINIEILKKKLRDSVNHCGSSKVRLTIARDGVINIQVSPFIPPSNIFGIFSENNQEKIKPWKVYLDKMPMDDTFRPFFCHKTTYRDPYEISRKRSGISESMEVLLYNQYGYVMEGSICNVAFFRNNQWITPSLKEGCLPGVMRETLLEKGYIVEHSIQVCELIDRERILLFNSLRGCFEGILYC</sequence>
<accession>A0ACB7CA36</accession>
<proteinExistence type="predicted"/>
<dbReference type="EMBL" id="JABTEG010000008">
    <property type="protein sequence ID" value="KAG4304446.1"/>
    <property type="molecule type" value="Genomic_DNA"/>
</dbReference>
<evidence type="ECO:0000313" key="1">
    <source>
        <dbReference type="EMBL" id="KAG4304446.1"/>
    </source>
</evidence>
<keyword evidence="2" id="KW-1185">Reference proteome</keyword>